<sequence length="78" mass="8840">MLPQRGFAPFNLLEDMKVAWRGSCTALILTGQDQFARLSARGLKKVWSVESSLLEYATYGNREQVVARLGIQRSRCCF</sequence>
<reference evidence="1 2" key="1">
    <citation type="submission" date="2020-08" db="EMBL/GenBank/DDBJ databases">
        <title>Genomic Encyclopedia of Type Strains, Phase IV (KMG-IV): sequencing the most valuable type-strain genomes for metagenomic binning, comparative biology and taxonomic classification.</title>
        <authorList>
            <person name="Goeker M."/>
        </authorList>
    </citation>
    <scope>NUCLEOTIDE SEQUENCE [LARGE SCALE GENOMIC DNA]</scope>
    <source>
        <strain evidence="1 2">DSM 103733</strain>
    </source>
</reference>
<proteinExistence type="predicted"/>
<accession>A0A841JQJ8</accession>
<comment type="caution">
    <text evidence="1">The sequence shown here is derived from an EMBL/GenBank/DDBJ whole genome shotgun (WGS) entry which is preliminary data.</text>
</comment>
<keyword evidence="2" id="KW-1185">Reference proteome</keyword>
<dbReference type="AlphaFoldDB" id="A0A841JQJ8"/>
<evidence type="ECO:0000313" key="2">
    <source>
        <dbReference type="Proteomes" id="UP000538666"/>
    </source>
</evidence>
<dbReference type="RefSeq" id="WP_050057891.1">
    <property type="nucleotide sequence ID" value="NZ_LBHJ01000001.1"/>
</dbReference>
<organism evidence="1 2">
    <name type="scientific">Silvibacterium bohemicum</name>
    <dbReference type="NCBI Taxonomy" id="1577686"/>
    <lineage>
        <taxon>Bacteria</taxon>
        <taxon>Pseudomonadati</taxon>
        <taxon>Acidobacteriota</taxon>
        <taxon>Terriglobia</taxon>
        <taxon>Terriglobales</taxon>
        <taxon>Acidobacteriaceae</taxon>
        <taxon>Silvibacterium</taxon>
    </lineage>
</organism>
<name>A0A841JQJ8_9BACT</name>
<evidence type="ECO:0000313" key="1">
    <source>
        <dbReference type="EMBL" id="MBB6142695.1"/>
    </source>
</evidence>
<dbReference type="Proteomes" id="UP000538666">
    <property type="component" value="Unassembled WGS sequence"/>
</dbReference>
<dbReference type="EMBL" id="JACHEK010000001">
    <property type="protein sequence ID" value="MBB6142695.1"/>
    <property type="molecule type" value="Genomic_DNA"/>
</dbReference>
<protein>
    <submittedName>
        <fullName evidence="1">Uncharacterized protein</fullName>
    </submittedName>
</protein>
<gene>
    <name evidence="1" type="ORF">HNQ77_000633</name>
</gene>